<sequence>TDSNALGKTQVVLLLALACPNFDYMAVGKKHRELFMKAMQEIIAEPEFSHDAS</sequence>
<feature type="non-terminal residue" evidence="1">
    <location>
        <position position="1"/>
    </location>
</feature>
<gene>
    <name evidence="1" type="ORF">GGI19_006106</name>
</gene>
<comment type="caution">
    <text evidence="1">The sequence shown here is derived from an EMBL/GenBank/DDBJ whole genome shotgun (WGS) entry which is preliminary data.</text>
</comment>
<keyword evidence="2" id="KW-1185">Reference proteome</keyword>
<evidence type="ECO:0000313" key="1">
    <source>
        <dbReference type="EMBL" id="KAJ2748458.1"/>
    </source>
</evidence>
<name>A0A9W8GR72_9FUNG</name>
<protein>
    <submittedName>
        <fullName evidence="1">Uncharacterized protein</fullName>
    </submittedName>
</protein>
<evidence type="ECO:0000313" key="2">
    <source>
        <dbReference type="Proteomes" id="UP001140011"/>
    </source>
</evidence>
<proteinExistence type="predicted"/>
<dbReference type="Proteomes" id="UP001140011">
    <property type="component" value="Unassembled WGS sequence"/>
</dbReference>
<reference evidence="1" key="1">
    <citation type="submission" date="2022-07" db="EMBL/GenBank/DDBJ databases">
        <title>Phylogenomic reconstructions and comparative analyses of Kickxellomycotina fungi.</title>
        <authorList>
            <person name="Reynolds N.K."/>
            <person name="Stajich J.E."/>
            <person name="Barry K."/>
            <person name="Grigoriev I.V."/>
            <person name="Crous P."/>
            <person name="Smith M.E."/>
        </authorList>
    </citation>
    <scope>NUCLEOTIDE SEQUENCE</scope>
    <source>
        <strain evidence="1">BCRC 34297</strain>
    </source>
</reference>
<accession>A0A9W8GR72</accession>
<feature type="non-terminal residue" evidence="1">
    <location>
        <position position="53"/>
    </location>
</feature>
<dbReference type="EMBL" id="JANBUH010001071">
    <property type="protein sequence ID" value="KAJ2748458.1"/>
    <property type="molecule type" value="Genomic_DNA"/>
</dbReference>
<dbReference type="AlphaFoldDB" id="A0A9W8GR72"/>
<dbReference type="OrthoDB" id="5572905at2759"/>
<organism evidence="1 2">
    <name type="scientific">Coemansia pectinata</name>
    <dbReference type="NCBI Taxonomy" id="1052879"/>
    <lineage>
        <taxon>Eukaryota</taxon>
        <taxon>Fungi</taxon>
        <taxon>Fungi incertae sedis</taxon>
        <taxon>Zoopagomycota</taxon>
        <taxon>Kickxellomycotina</taxon>
        <taxon>Kickxellomycetes</taxon>
        <taxon>Kickxellales</taxon>
        <taxon>Kickxellaceae</taxon>
        <taxon>Coemansia</taxon>
    </lineage>
</organism>